<dbReference type="Pfam" id="PF16868">
    <property type="entry name" value="NMT1_3"/>
    <property type="match status" value="1"/>
</dbReference>
<evidence type="ECO:0000313" key="2">
    <source>
        <dbReference type="EMBL" id="TKC87965.1"/>
    </source>
</evidence>
<gene>
    <name evidence="2" type="ORF">FAZ69_17050</name>
</gene>
<organism evidence="2 3">
    <name type="scientific">Trinickia terrae</name>
    <dbReference type="NCBI Taxonomy" id="2571161"/>
    <lineage>
        <taxon>Bacteria</taxon>
        <taxon>Pseudomonadati</taxon>
        <taxon>Pseudomonadota</taxon>
        <taxon>Betaproteobacteria</taxon>
        <taxon>Burkholderiales</taxon>
        <taxon>Burkholderiaceae</taxon>
        <taxon>Trinickia</taxon>
    </lineage>
</organism>
<sequence>MKRYRPHTPHFLRDHAHPVWRDLALTSLPILFLFVLAVAAIVWLVDPAPPRTITMSVGPRDSGFMQAAEEYRKILARNGVHLKLLESDGSVQNLHRLLDPKQHVDLALVQGGVADGVDTSSLMSLGSVFYVPIVVFYRGHGMTQLSEFDGKRIAIGREGSGTRMLSLKLLAANGIVPGGDTALLPYDGLQAATELVKGNVDAALLSGDSATRALMTRLLTIPGIAVMNFSEADAYTRLFPYLDEIDLPPGVLDLRRTMPPETVHLISPTVEIVARPSLHPAISDLIVEAAQEVHGTAGLLQRAGQFPSPVAHEYPISEDATRYYKSGKSFLYRNLPFWLATVTDRMLFLLLPVAVLLIPGLRLIPALFRWRVRSRIYRYYGALIAIERSVMSDTTADERQKLIAELDKIEESLNHLRMPLAYADGFYVLREHVNFVRAHLNDPHSVKAGSFEELAHPRS</sequence>
<keyword evidence="1" id="KW-1133">Transmembrane helix</keyword>
<keyword evidence="1" id="KW-0472">Membrane</keyword>
<accession>A0A4U1I404</accession>
<evidence type="ECO:0000313" key="3">
    <source>
        <dbReference type="Proteomes" id="UP000305539"/>
    </source>
</evidence>
<feature type="transmembrane region" description="Helical" evidence="1">
    <location>
        <begin position="23"/>
        <end position="45"/>
    </location>
</feature>
<protein>
    <submittedName>
        <fullName evidence="2">C4-dicarboxylate ABC transporter substrate-binding protein</fullName>
    </submittedName>
</protein>
<name>A0A4U1I404_9BURK</name>
<evidence type="ECO:0000256" key="1">
    <source>
        <dbReference type="SAM" id="Phobius"/>
    </source>
</evidence>
<proteinExistence type="predicted"/>
<dbReference type="PANTHER" id="PTHR42941:SF1">
    <property type="entry name" value="SLL1037 PROTEIN"/>
    <property type="match status" value="1"/>
</dbReference>
<comment type="caution">
    <text evidence="2">The sequence shown here is derived from an EMBL/GenBank/DDBJ whole genome shotgun (WGS) entry which is preliminary data.</text>
</comment>
<keyword evidence="3" id="KW-1185">Reference proteome</keyword>
<dbReference type="InterPro" id="IPR011852">
    <property type="entry name" value="TRAP_TAXI"/>
</dbReference>
<dbReference type="EMBL" id="SWJE01000008">
    <property type="protein sequence ID" value="TKC87965.1"/>
    <property type="molecule type" value="Genomic_DNA"/>
</dbReference>
<feature type="transmembrane region" description="Helical" evidence="1">
    <location>
        <begin position="346"/>
        <end position="368"/>
    </location>
</feature>
<dbReference type="SUPFAM" id="SSF53850">
    <property type="entry name" value="Periplasmic binding protein-like II"/>
    <property type="match status" value="1"/>
</dbReference>
<reference evidence="2 3" key="1">
    <citation type="submission" date="2019-04" db="EMBL/GenBank/DDBJ databases">
        <title>Trinickia sp. 7GSK02, isolated from subtropical forest soil.</title>
        <authorList>
            <person name="Gao Z.-H."/>
            <person name="Qiu L.-H."/>
        </authorList>
    </citation>
    <scope>NUCLEOTIDE SEQUENCE [LARGE SCALE GENOMIC DNA]</scope>
    <source>
        <strain evidence="2 3">7GSK02</strain>
    </source>
</reference>
<keyword evidence="1" id="KW-0812">Transmembrane</keyword>
<dbReference type="PANTHER" id="PTHR42941">
    <property type="entry name" value="SLL1037 PROTEIN"/>
    <property type="match status" value="1"/>
</dbReference>
<dbReference type="RefSeq" id="WP_136896229.1">
    <property type="nucleotide sequence ID" value="NZ_SWJE01000008.1"/>
</dbReference>
<dbReference type="Proteomes" id="UP000305539">
    <property type="component" value="Unassembled WGS sequence"/>
</dbReference>
<dbReference type="Gene3D" id="3.40.190.10">
    <property type="entry name" value="Periplasmic binding protein-like II"/>
    <property type="match status" value="2"/>
</dbReference>
<dbReference type="AlphaFoldDB" id="A0A4U1I404"/>
<dbReference type="OrthoDB" id="237270at2"/>